<keyword evidence="11" id="KW-1185">Reference proteome</keyword>
<comment type="similarity">
    <text evidence="2 9">Belongs to the mitochondrial pyruvate carrier (MPC) (TC 2.A.105) family.</text>
</comment>
<evidence type="ECO:0000256" key="6">
    <source>
        <dbReference type="ARBA" id="ARBA00022989"/>
    </source>
</evidence>
<keyword evidence="6" id="KW-1133">Transmembrane helix</keyword>
<evidence type="ECO:0000313" key="11">
    <source>
        <dbReference type="Proteomes" id="UP001396334"/>
    </source>
</evidence>
<comment type="caution">
    <text evidence="10">The sequence shown here is derived from an EMBL/GenBank/DDBJ whole genome shotgun (WGS) entry which is preliminary data.</text>
</comment>
<keyword evidence="7 9" id="KW-0496">Mitochondrion</keyword>
<dbReference type="PANTHER" id="PTHR14154">
    <property type="entry name" value="UPF0041 BRAIN PROTEIN 44-RELATED"/>
    <property type="match status" value="1"/>
</dbReference>
<dbReference type="InterPro" id="IPR005336">
    <property type="entry name" value="MPC"/>
</dbReference>
<proteinExistence type="inferred from homology"/>
<evidence type="ECO:0000256" key="2">
    <source>
        <dbReference type="ARBA" id="ARBA00006416"/>
    </source>
</evidence>
<evidence type="ECO:0000256" key="1">
    <source>
        <dbReference type="ARBA" id="ARBA00004448"/>
    </source>
</evidence>
<comment type="subcellular location">
    <subcellularLocation>
        <location evidence="1 9">Mitochondrion inner membrane</location>
        <topology evidence="1 9">Multi-pass membrane protein</topology>
    </subcellularLocation>
</comment>
<evidence type="ECO:0000256" key="7">
    <source>
        <dbReference type="ARBA" id="ARBA00023128"/>
    </source>
</evidence>
<evidence type="ECO:0000256" key="3">
    <source>
        <dbReference type="ARBA" id="ARBA00022448"/>
    </source>
</evidence>
<sequence length="152" mass="17398">MECLEIHCYHIEDAAASQDCLVSKSLSSSDSCNSYLSDPWRMEMLRAFMKSPIGPKTTHFWGPVFNWSLPIAAFVDTKKPPEMISGNMTVVMCGYSALFMRFAWMVQPRNLHLLVCHAANETVQLYQLSRWINAQQKSQKNDETETLNNKDD</sequence>
<name>A0ABR2TSV6_9ROSI</name>
<dbReference type="Pfam" id="PF03650">
    <property type="entry name" value="MPC"/>
    <property type="match status" value="1"/>
</dbReference>
<dbReference type="Proteomes" id="UP001396334">
    <property type="component" value="Unassembled WGS sequence"/>
</dbReference>
<gene>
    <name evidence="10" type="ORF">V6N11_015520</name>
</gene>
<keyword evidence="8" id="KW-0472">Membrane</keyword>
<keyword evidence="4" id="KW-0812">Transmembrane</keyword>
<reference evidence="10 11" key="1">
    <citation type="journal article" date="2024" name="G3 (Bethesda)">
        <title>Genome assembly of Hibiscus sabdariffa L. provides insights into metabolisms of medicinal natural products.</title>
        <authorList>
            <person name="Kim T."/>
        </authorList>
    </citation>
    <scope>NUCLEOTIDE SEQUENCE [LARGE SCALE GENOMIC DNA]</scope>
    <source>
        <strain evidence="10">TK-2024</strain>
        <tissue evidence="10">Old leaves</tissue>
    </source>
</reference>
<evidence type="ECO:0000256" key="9">
    <source>
        <dbReference type="RuleBase" id="RU363100"/>
    </source>
</evidence>
<keyword evidence="5 9" id="KW-0999">Mitochondrion inner membrane</keyword>
<evidence type="ECO:0000256" key="5">
    <source>
        <dbReference type="ARBA" id="ARBA00022792"/>
    </source>
</evidence>
<evidence type="ECO:0000313" key="10">
    <source>
        <dbReference type="EMBL" id="KAK9040354.1"/>
    </source>
</evidence>
<keyword evidence="3 9" id="KW-0813">Transport</keyword>
<comment type="function">
    <text evidence="9">Mediates the uptake of pyruvate into mitochondria.</text>
</comment>
<organism evidence="10 11">
    <name type="scientific">Hibiscus sabdariffa</name>
    <name type="common">roselle</name>
    <dbReference type="NCBI Taxonomy" id="183260"/>
    <lineage>
        <taxon>Eukaryota</taxon>
        <taxon>Viridiplantae</taxon>
        <taxon>Streptophyta</taxon>
        <taxon>Embryophyta</taxon>
        <taxon>Tracheophyta</taxon>
        <taxon>Spermatophyta</taxon>
        <taxon>Magnoliopsida</taxon>
        <taxon>eudicotyledons</taxon>
        <taxon>Gunneridae</taxon>
        <taxon>Pentapetalae</taxon>
        <taxon>rosids</taxon>
        <taxon>malvids</taxon>
        <taxon>Malvales</taxon>
        <taxon>Malvaceae</taxon>
        <taxon>Malvoideae</taxon>
        <taxon>Hibiscus</taxon>
    </lineage>
</organism>
<evidence type="ECO:0000256" key="4">
    <source>
        <dbReference type="ARBA" id="ARBA00022692"/>
    </source>
</evidence>
<evidence type="ECO:0000256" key="8">
    <source>
        <dbReference type="ARBA" id="ARBA00023136"/>
    </source>
</evidence>
<accession>A0ABR2TSV6</accession>
<dbReference type="EMBL" id="JBBPBN010000004">
    <property type="protein sequence ID" value="KAK9040354.1"/>
    <property type="molecule type" value="Genomic_DNA"/>
</dbReference>
<protein>
    <recommendedName>
        <fullName evidence="9">Mitochondrial pyruvate carrier</fullName>
    </recommendedName>
</protein>